<proteinExistence type="predicted"/>
<comment type="caution">
    <text evidence="2">The sequence shown here is derived from an EMBL/GenBank/DDBJ whole genome shotgun (WGS) entry which is preliminary data.</text>
</comment>
<dbReference type="PANTHER" id="PTHR22192">
    <property type="entry name" value="SPERIOLIN"/>
    <property type="match status" value="1"/>
</dbReference>
<reference evidence="2 3" key="1">
    <citation type="journal article" date="2016" name="Nat. Commun.">
        <title>Extremotolerant tardigrade genome and improved radiotolerance of human cultured cells by tardigrade-unique protein.</title>
        <authorList>
            <person name="Hashimoto T."/>
            <person name="Horikawa D.D."/>
            <person name="Saito Y."/>
            <person name="Kuwahara H."/>
            <person name="Kozuka-Hata H."/>
            <person name="Shin-I T."/>
            <person name="Minakuchi Y."/>
            <person name="Ohishi K."/>
            <person name="Motoyama A."/>
            <person name="Aizu T."/>
            <person name="Enomoto A."/>
            <person name="Kondo K."/>
            <person name="Tanaka S."/>
            <person name="Hara Y."/>
            <person name="Koshikawa S."/>
            <person name="Sagara H."/>
            <person name="Miura T."/>
            <person name="Yokobori S."/>
            <person name="Miyagawa K."/>
            <person name="Suzuki Y."/>
            <person name="Kubo T."/>
            <person name="Oyama M."/>
            <person name="Kohara Y."/>
            <person name="Fujiyama A."/>
            <person name="Arakawa K."/>
            <person name="Katayama T."/>
            <person name="Toyoda A."/>
            <person name="Kunieda T."/>
        </authorList>
    </citation>
    <scope>NUCLEOTIDE SEQUENCE [LARGE SCALE GENOMIC DNA]</scope>
    <source>
        <strain evidence="2 3">YOKOZUNA-1</strain>
    </source>
</reference>
<dbReference type="PANTHER" id="PTHR22192:SF17">
    <property type="entry name" value="SPERIOLIN-LIKE PROTEIN"/>
    <property type="match status" value="1"/>
</dbReference>
<dbReference type="Pfam" id="PF15059">
    <property type="entry name" value="Speriolin_C"/>
    <property type="match status" value="1"/>
</dbReference>
<evidence type="ECO:0000313" key="3">
    <source>
        <dbReference type="Proteomes" id="UP000186922"/>
    </source>
</evidence>
<organism evidence="2 3">
    <name type="scientific">Ramazzottius varieornatus</name>
    <name type="common">Water bear</name>
    <name type="synonym">Tardigrade</name>
    <dbReference type="NCBI Taxonomy" id="947166"/>
    <lineage>
        <taxon>Eukaryota</taxon>
        <taxon>Metazoa</taxon>
        <taxon>Ecdysozoa</taxon>
        <taxon>Tardigrada</taxon>
        <taxon>Eutardigrada</taxon>
        <taxon>Parachela</taxon>
        <taxon>Hypsibioidea</taxon>
        <taxon>Ramazzottiidae</taxon>
        <taxon>Ramazzottius</taxon>
    </lineage>
</organism>
<gene>
    <name evidence="2" type="primary">RvY_08270-1</name>
    <name evidence="2" type="synonym">RvY_08270.1</name>
    <name evidence="2" type="ORF">RvY_08270</name>
</gene>
<dbReference type="OrthoDB" id="6114770at2759"/>
<evidence type="ECO:0000313" key="2">
    <source>
        <dbReference type="EMBL" id="GAU96899.1"/>
    </source>
</evidence>
<dbReference type="InterPro" id="IPR026715">
    <property type="entry name" value="SPATC1"/>
</dbReference>
<protein>
    <recommendedName>
        <fullName evidence="1">Speriolin C-terminal domain-containing protein</fullName>
    </recommendedName>
</protein>
<accession>A0A1D1V586</accession>
<dbReference type="Proteomes" id="UP000186922">
    <property type="component" value="Unassembled WGS sequence"/>
</dbReference>
<sequence>MPKCPPYSLPDDDDLCPPLLPRALSATDLLKLDGLDRYAVIGEILFQFERRVFNFVVPKNQRFYGYAVRNIEQLISREEDVADRCAYRYNLDKLNSKLKPLGYLPYYHSELSCSIINEYGVLARSASEIRAMSTRLLGRLQDGTSGNKLKGPPPSLEHSRGGFSDLLHFTPEPAHGDWRCLWLGQEQV</sequence>
<keyword evidence="3" id="KW-1185">Reference proteome</keyword>
<dbReference type="AlphaFoldDB" id="A0A1D1V586"/>
<evidence type="ECO:0000259" key="1">
    <source>
        <dbReference type="Pfam" id="PF15059"/>
    </source>
</evidence>
<dbReference type="EMBL" id="BDGG01000003">
    <property type="protein sequence ID" value="GAU96899.1"/>
    <property type="molecule type" value="Genomic_DNA"/>
</dbReference>
<feature type="domain" description="Speriolin C-terminal" evidence="1">
    <location>
        <begin position="40"/>
        <end position="126"/>
    </location>
</feature>
<dbReference type="InterPro" id="IPR029384">
    <property type="entry name" value="Speriolin_C"/>
</dbReference>
<dbReference type="GO" id="GO:0005813">
    <property type="term" value="C:centrosome"/>
    <property type="evidence" value="ECO:0007669"/>
    <property type="project" value="TreeGrafter"/>
</dbReference>
<name>A0A1D1V586_RAMVA</name>